<dbReference type="Gene3D" id="1.20.1270.60">
    <property type="entry name" value="Arfaptin homology (AH) domain/BAR domain"/>
    <property type="match status" value="1"/>
</dbReference>
<keyword evidence="9" id="KW-1185">Reference proteome</keyword>
<evidence type="ECO:0000313" key="8">
    <source>
        <dbReference type="EMBL" id="KAI2654384.1"/>
    </source>
</evidence>
<evidence type="ECO:0000256" key="4">
    <source>
        <dbReference type="PROSITE-ProRule" id="PRU00023"/>
    </source>
</evidence>
<dbReference type="InterPro" id="IPR028775">
    <property type="entry name" value="BAR_ASAP3"/>
</dbReference>
<sequence>MSDCRSTVASLEEVRAPARAVFTCAQGLWLMAGSMLNVLQEEAENKNPWLEEFASLEQDQMSLQRMKKIVKAIHSSGLNHVESKEQYTEVLENLGNSHLSQDNNEISTGFLNLAVFTREIAALFKNLVQNLNNIISFPLENLLKTELRDSRLELKKQMEKSWKDYDAKIGKLEKERREKQKQHGMIRLESIDTAEDMERERRNFQLQMCEYLLKIQELKVRQGPDLLQSLIKYFQAQLNFFQDGLKAAENLGPFVEKLAASVHTVRHEQDEEVKQLSQLRDSLRTQLQVDGKEEFLNRKNSGHGYSIHQPQGNKKYGTEKSGFLLKKSDGIRKVWQKRKCGVKYGCLTISHSTINRPPAKLNLLTCQVRPNPEEKRTWVSVLQNSKEEALNTALGGDQLQLQDSGLQELVRAVISGLRNLPGNEACCDCGAPEPTWLSTNLGILTCIECSGIHRELGVHHSRIQSLTLDVLSTSELLLAVSIGNAKFNDIIEVNLPNDAVKPLPKSDMTARKEYIVAKYAERRYVLPKEHSEAYHVYDTVRCKDLMSLLQLYAEGEDLSKPVATPDGQDLKETGLHLAVRMSEKTSLALVDFLAQNCGCLEKKTAEGNTALHYCALYNKTECLKLLLKAKAVLHTVNSSGETALVIAKRLQHMQCVELLELAHSGKFNSQIHVEYTWEMPQDMYDSEDDLDERVSPHPKGSRSPLPPNGSNGHCSAPWNLNKASPARNYENVDFLYRNPPNNSAPTGGSMPPPLPAKAIQRGRSDPQISGSIPETHAPYRQSSHPTGCFQRISTSSPVMEFLGPTPMRSHSTGPSKAHRQTVSWEEQPFSGAEGKNHSTSPQMSAGSQEELYCSPVGGAPNPAPPPANTNNSATVPIILPPPRSRKNAMLAFFKNEIIIVTATDDPHWWVGHIEGEPSRSGSFPVNYVHKLGE</sequence>
<dbReference type="SMART" id="SM00105">
    <property type="entry name" value="ArfGap"/>
    <property type="match status" value="1"/>
</dbReference>
<accession>A0ABQ8LUR9</accession>
<dbReference type="PRINTS" id="PR00405">
    <property type="entry name" value="REVINTRACTNG"/>
</dbReference>
<dbReference type="CDD" id="cd07640">
    <property type="entry name" value="BAR_ASAP3"/>
    <property type="match status" value="1"/>
</dbReference>
<dbReference type="PANTHER" id="PTHR45854:SF1">
    <property type="entry name" value="ARF-GAP WITH SH3 DOMAIN, ANK REPEAT AND PH DOMAIN-CONTAINING PROTEIN 3"/>
    <property type="match status" value="1"/>
</dbReference>
<feature type="repeat" description="ANK" evidence="4">
    <location>
        <begin position="606"/>
        <end position="638"/>
    </location>
</feature>
<proteinExistence type="predicted"/>
<dbReference type="PANTHER" id="PTHR45854">
    <property type="entry name" value="ASAP FAMILY MEMBER"/>
    <property type="match status" value="1"/>
</dbReference>
<dbReference type="Proteomes" id="UP000830375">
    <property type="component" value="Unassembled WGS sequence"/>
</dbReference>
<dbReference type="SMART" id="SM00248">
    <property type="entry name" value="ANK"/>
    <property type="match status" value="3"/>
</dbReference>
<evidence type="ECO:0000256" key="5">
    <source>
        <dbReference type="PROSITE-ProRule" id="PRU00288"/>
    </source>
</evidence>
<feature type="region of interest" description="Disordered" evidence="6">
    <location>
        <begin position="824"/>
        <end position="844"/>
    </location>
</feature>
<dbReference type="SUPFAM" id="SSF50044">
    <property type="entry name" value="SH3-domain"/>
    <property type="match status" value="1"/>
</dbReference>
<gene>
    <name evidence="8" type="ORF">H4Q32_011096</name>
</gene>
<evidence type="ECO:0000256" key="1">
    <source>
        <dbReference type="ARBA" id="ARBA00022723"/>
    </source>
</evidence>
<keyword evidence="5" id="KW-0863">Zinc-finger</keyword>
<dbReference type="InterPro" id="IPR036028">
    <property type="entry name" value="SH3-like_dom_sf"/>
</dbReference>
<dbReference type="InterPro" id="IPR002110">
    <property type="entry name" value="Ankyrin_rpt"/>
</dbReference>
<dbReference type="Gene3D" id="2.30.29.30">
    <property type="entry name" value="Pleckstrin-homology domain (PH domain)/Phosphotyrosine-binding domain (PTB)"/>
    <property type="match status" value="1"/>
</dbReference>
<keyword evidence="3 4" id="KW-0040">ANK repeat</keyword>
<reference evidence="8 9" key="1">
    <citation type="submission" date="2022-01" db="EMBL/GenBank/DDBJ databases">
        <title>A high-quality chromosome-level genome assembly of rohu carp, Labeo rohita.</title>
        <authorList>
            <person name="Arick M.A. II"/>
            <person name="Hsu C.-Y."/>
            <person name="Magbanua Z."/>
            <person name="Pechanova O."/>
            <person name="Grover C."/>
            <person name="Miller E."/>
            <person name="Thrash A."/>
            <person name="Ezzel L."/>
            <person name="Alam S."/>
            <person name="Benzie J."/>
            <person name="Hamilton M."/>
            <person name="Karsi A."/>
            <person name="Lawrence M.L."/>
            <person name="Peterson D.G."/>
        </authorList>
    </citation>
    <scope>NUCLEOTIDE SEQUENCE [LARGE SCALE GENOMIC DNA]</scope>
    <source>
        <strain evidence="9">BAU-BD-2019</strain>
        <tissue evidence="8">Blood</tissue>
    </source>
</reference>
<dbReference type="SUPFAM" id="SSF50729">
    <property type="entry name" value="PH domain-like"/>
    <property type="match status" value="1"/>
</dbReference>
<dbReference type="PROSITE" id="PS50115">
    <property type="entry name" value="ARFGAP"/>
    <property type="match status" value="1"/>
</dbReference>
<feature type="region of interest" description="Disordered" evidence="6">
    <location>
        <begin position="687"/>
        <end position="719"/>
    </location>
</feature>
<evidence type="ECO:0000313" key="9">
    <source>
        <dbReference type="Proteomes" id="UP000830375"/>
    </source>
</evidence>
<dbReference type="InterPro" id="IPR038508">
    <property type="entry name" value="ArfGAP_dom_sf"/>
</dbReference>
<evidence type="ECO:0000256" key="3">
    <source>
        <dbReference type="ARBA" id="ARBA00023043"/>
    </source>
</evidence>
<dbReference type="Gene3D" id="2.30.30.40">
    <property type="entry name" value="SH3 Domains"/>
    <property type="match status" value="1"/>
</dbReference>
<feature type="domain" description="Arf-GAP" evidence="7">
    <location>
        <begin position="411"/>
        <end position="533"/>
    </location>
</feature>
<evidence type="ECO:0000256" key="6">
    <source>
        <dbReference type="SAM" id="MobiDB-lite"/>
    </source>
</evidence>
<dbReference type="PROSITE" id="PS50297">
    <property type="entry name" value="ANK_REP_REGION"/>
    <property type="match status" value="1"/>
</dbReference>
<name>A0ABQ8LUR9_LABRO</name>
<evidence type="ECO:0000256" key="2">
    <source>
        <dbReference type="ARBA" id="ARBA00022833"/>
    </source>
</evidence>
<organism evidence="8 9">
    <name type="scientific">Labeo rohita</name>
    <name type="common">Indian major carp</name>
    <name type="synonym">Cyprinus rohita</name>
    <dbReference type="NCBI Taxonomy" id="84645"/>
    <lineage>
        <taxon>Eukaryota</taxon>
        <taxon>Metazoa</taxon>
        <taxon>Chordata</taxon>
        <taxon>Craniata</taxon>
        <taxon>Vertebrata</taxon>
        <taxon>Euteleostomi</taxon>
        <taxon>Actinopterygii</taxon>
        <taxon>Neopterygii</taxon>
        <taxon>Teleostei</taxon>
        <taxon>Ostariophysi</taxon>
        <taxon>Cypriniformes</taxon>
        <taxon>Cyprinidae</taxon>
        <taxon>Labeoninae</taxon>
        <taxon>Labeonini</taxon>
        <taxon>Labeo</taxon>
    </lineage>
</organism>
<dbReference type="Pfam" id="PF01412">
    <property type="entry name" value="ArfGap"/>
    <property type="match status" value="1"/>
</dbReference>
<feature type="region of interest" description="Disordered" evidence="6">
    <location>
        <begin position="738"/>
        <end position="786"/>
    </location>
</feature>
<evidence type="ECO:0000259" key="7">
    <source>
        <dbReference type="PROSITE" id="PS50115"/>
    </source>
</evidence>
<keyword evidence="2" id="KW-0862">Zinc</keyword>
<dbReference type="SUPFAM" id="SSF48403">
    <property type="entry name" value="Ankyrin repeat"/>
    <property type="match status" value="1"/>
</dbReference>
<dbReference type="Pfam" id="PF16746">
    <property type="entry name" value="BAR_3"/>
    <property type="match status" value="1"/>
</dbReference>
<dbReference type="Gene3D" id="1.25.40.950">
    <property type="match status" value="1"/>
</dbReference>
<dbReference type="InterPro" id="IPR036770">
    <property type="entry name" value="Ankyrin_rpt-contain_sf"/>
</dbReference>
<dbReference type="InterPro" id="IPR037278">
    <property type="entry name" value="ARFGAP/RecO"/>
</dbReference>
<comment type="caution">
    <text evidence="8">The sequence shown here is derived from an EMBL/GenBank/DDBJ whole genome shotgun (WGS) entry which is preliminary data.</text>
</comment>
<dbReference type="Pfam" id="PF12796">
    <property type="entry name" value="Ank_2"/>
    <property type="match status" value="1"/>
</dbReference>
<dbReference type="InterPro" id="IPR043593">
    <property type="entry name" value="ASAP"/>
</dbReference>
<dbReference type="InterPro" id="IPR004148">
    <property type="entry name" value="BAR_dom"/>
</dbReference>
<dbReference type="InterPro" id="IPR027267">
    <property type="entry name" value="AH/BAR_dom_sf"/>
</dbReference>
<keyword evidence="1" id="KW-0479">Metal-binding</keyword>
<dbReference type="Gene3D" id="1.25.40.20">
    <property type="entry name" value="Ankyrin repeat-containing domain"/>
    <property type="match status" value="1"/>
</dbReference>
<dbReference type="InterPro" id="IPR001164">
    <property type="entry name" value="ArfGAP_dom"/>
</dbReference>
<protein>
    <submittedName>
        <fullName evidence="8">Arf-GAP with SH3 domain, ANK repeat and PH domain-containing protein 3</fullName>
    </submittedName>
</protein>
<dbReference type="InterPro" id="IPR011993">
    <property type="entry name" value="PH-like_dom_sf"/>
</dbReference>
<dbReference type="EMBL" id="JACTAM010000017">
    <property type="protein sequence ID" value="KAI2654384.1"/>
    <property type="molecule type" value="Genomic_DNA"/>
</dbReference>
<dbReference type="SUPFAM" id="SSF57863">
    <property type="entry name" value="ArfGap/RecO-like zinc finger"/>
    <property type="match status" value="1"/>
</dbReference>
<dbReference type="SUPFAM" id="SSF103657">
    <property type="entry name" value="BAR/IMD domain-like"/>
    <property type="match status" value="1"/>
</dbReference>
<dbReference type="Gene3D" id="1.10.220.150">
    <property type="entry name" value="Arf GTPase activating protein"/>
    <property type="match status" value="1"/>
</dbReference>
<dbReference type="PROSITE" id="PS50088">
    <property type="entry name" value="ANK_REPEAT"/>
    <property type="match status" value="1"/>
</dbReference>